<feature type="domain" description="Reverse transcriptase" evidence="1">
    <location>
        <begin position="1"/>
        <end position="308"/>
    </location>
</feature>
<evidence type="ECO:0000313" key="5">
    <source>
        <dbReference type="Proteomes" id="UP000577697"/>
    </source>
</evidence>
<dbReference type="RefSeq" id="WP_067965053.1">
    <property type="nucleotide sequence ID" value="NZ_CP015005.1"/>
</dbReference>
<evidence type="ECO:0000259" key="1">
    <source>
        <dbReference type="PROSITE" id="PS50878"/>
    </source>
</evidence>
<protein>
    <recommendedName>
        <fullName evidence="1">Reverse transcriptase domain-containing protein</fullName>
    </recommendedName>
</protein>
<keyword evidence="5" id="KW-1185">Reference proteome</keyword>
<dbReference type="EMBL" id="CP015005">
    <property type="protein sequence ID" value="AMS43999.1"/>
    <property type="molecule type" value="Genomic_DNA"/>
</dbReference>
<reference evidence="3 5" key="2">
    <citation type="submission" date="2020-08" db="EMBL/GenBank/DDBJ databases">
        <title>Genomic Encyclopedia of Type Strains, Phase IV (KMG-IV): sequencing the most valuable type-strain genomes for metagenomic binning, comparative biology and taxonomic classification.</title>
        <authorList>
            <person name="Goeker M."/>
        </authorList>
    </citation>
    <scope>NUCLEOTIDE SEQUENCE [LARGE SCALE GENOMIC DNA]</scope>
    <source>
        <strain evidence="3 5">DSM 10368</strain>
    </source>
</reference>
<dbReference type="CDD" id="cd01646">
    <property type="entry name" value="RT_Bac_retron_I"/>
    <property type="match status" value="1"/>
</dbReference>
<dbReference type="Proteomes" id="UP000577697">
    <property type="component" value="Unassembled WGS sequence"/>
</dbReference>
<reference evidence="2 4" key="1">
    <citation type="submission" date="2016-03" db="EMBL/GenBank/DDBJ databases">
        <title>Complete genome of Aminobacter aminovorans KCTC 2477.</title>
        <authorList>
            <person name="Kim K.M."/>
        </authorList>
    </citation>
    <scope>NUCLEOTIDE SEQUENCE [LARGE SCALE GENOMIC DNA]</scope>
    <source>
        <strain evidence="2 4">KCTC 2477</strain>
    </source>
</reference>
<dbReference type="AlphaFoldDB" id="A0AAC8YU05"/>
<accession>A0AAC8YU05</accession>
<evidence type="ECO:0000313" key="4">
    <source>
        <dbReference type="Proteomes" id="UP000075755"/>
    </source>
</evidence>
<dbReference type="KEGG" id="aak:AA2016_5091"/>
<sequence>MAFDPANILSALLAKGYFPKELPLVFTTTDFGRDVGEILGEWGAQKVYQIDAKSAGKIAGKSKSGSYLYDVPFAELEVMSKPKRGYERRDIHITHPTPQALLARELCENWPAVQKWLSRRRFSEDEIAISSAYDRSVKGINFPMHRAKKSYLTATSDWIVKTDITRFYPSIYTHSIAWAAYGKEPVKAGLKKYKGSLADRLDILVRATNRNQTVGIPIGPETSRIIAEVISARIDDDFSIRNPSLDRSSIDRLQDDWLIGVSSLEKAEHALSSISSIYRSYNLEINGSKTAIERLIAQSEDRWLSELNSFLSHGSSSLSGARLREFLTLCLRLQTENMNEPVMNYALAVVEAKRYSSADVELLESFLLKAAVISPISLASICRIFLNFEVKSGSVSKTRIRDRFTILAERSLERGHHFEVIWLLYTLRGLKTQLVSKRISEMIPETQSSAIALLLLDMKEKGLCKCSLPIGKWEGEISEDRILGDWSWLRTYEGIRHGWLSEKNNVKAHPFFKPMFDRDIVFYDPKKNIETSRKVRKVRSLNRLEDKKDVLDFIKLIRGPNILGEISDY</sequence>
<evidence type="ECO:0000313" key="3">
    <source>
        <dbReference type="EMBL" id="MBB3705611.1"/>
    </source>
</evidence>
<dbReference type="InterPro" id="IPR000477">
    <property type="entry name" value="RT_dom"/>
</dbReference>
<evidence type="ECO:0000313" key="2">
    <source>
        <dbReference type="EMBL" id="AMS43999.1"/>
    </source>
</evidence>
<proteinExistence type="predicted"/>
<dbReference type="PROSITE" id="PS50878">
    <property type="entry name" value="RT_POL"/>
    <property type="match status" value="1"/>
</dbReference>
<dbReference type="Proteomes" id="UP000075755">
    <property type="component" value="Chromosome"/>
</dbReference>
<dbReference type="EMBL" id="JACICB010000006">
    <property type="protein sequence ID" value="MBB3705611.1"/>
    <property type="molecule type" value="Genomic_DNA"/>
</dbReference>
<organism evidence="2 4">
    <name type="scientific">Aminobacter aminovorans</name>
    <name type="common">Chelatobacter heintzii</name>
    <dbReference type="NCBI Taxonomy" id="83263"/>
    <lineage>
        <taxon>Bacteria</taxon>
        <taxon>Pseudomonadati</taxon>
        <taxon>Pseudomonadota</taxon>
        <taxon>Alphaproteobacteria</taxon>
        <taxon>Hyphomicrobiales</taxon>
        <taxon>Phyllobacteriaceae</taxon>
        <taxon>Aminobacter</taxon>
    </lineage>
</organism>
<name>A0AAC8YU05_AMIAI</name>
<gene>
    <name evidence="2" type="ORF">AA2016_5091</name>
    <name evidence="3" type="ORF">FHS67_001926</name>
</gene>